<dbReference type="RefSeq" id="WP_206567741.1">
    <property type="nucleotide sequence ID" value="NZ_JAFKCW010000001.1"/>
</dbReference>
<accession>A0ABS3BL79</accession>
<keyword evidence="2" id="KW-1185">Reference proteome</keyword>
<name>A0ABS3BL79_9BACT</name>
<dbReference type="Proteomes" id="UP000664698">
    <property type="component" value="Unassembled WGS sequence"/>
</dbReference>
<comment type="caution">
    <text evidence="1">The sequence shown here is derived from an EMBL/GenBank/DDBJ whole genome shotgun (WGS) entry which is preliminary data.</text>
</comment>
<evidence type="ECO:0000313" key="1">
    <source>
        <dbReference type="EMBL" id="MBN7799762.1"/>
    </source>
</evidence>
<organism evidence="1 2">
    <name type="scientific">Algoriphagus aestuariicola</name>
    <dbReference type="NCBI Taxonomy" id="1852016"/>
    <lineage>
        <taxon>Bacteria</taxon>
        <taxon>Pseudomonadati</taxon>
        <taxon>Bacteroidota</taxon>
        <taxon>Cytophagia</taxon>
        <taxon>Cytophagales</taxon>
        <taxon>Cyclobacteriaceae</taxon>
        <taxon>Algoriphagus</taxon>
    </lineage>
</organism>
<sequence>MSGNKKEFSKEELLDVLETRFEKNTKRHPGLKWSTVIQKLQANPDKIDILHEMEITGGEPDVVAIDEADSGKICFVDCSAESPTGRRSCCYDQAALDARKENKPANAAVEWAEQMGAELLTEDQYRRLQQFGRFDAKTSSWVKTPAAIRKLGGAIFCDWRYDHVFTYHNGASSYYAARGFRALLSL</sequence>
<evidence type="ECO:0000313" key="2">
    <source>
        <dbReference type="Proteomes" id="UP000664698"/>
    </source>
</evidence>
<dbReference type="EMBL" id="JAFKCW010000001">
    <property type="protein sequence ID" value="MBN7799762.1"/>
    <property type="molecule type" value="Genomic_DNA"/>
</dbReference>
<dbReference type="Pfam" id="PF14066">
    <property type="entry name" value="DUF4256"/>
    <property type="match status" value="1"/>
</dbReference>
<reference evidence="1 2" key="1">
    <citation type="submission" date="2021-03" db="EMBL/GenBank/DDBJ databases">
        <title>novel species isolated from a fishpond in China.</title>
        <authorList>
            <person name="Lu H."/>
            <person name="Cai Z."/>
        </authorList>
    </citation>
    <scope>NUCLEOTIDE SEQUENCE [LARGE SCALE GENOMIC DNA]</scope>
    <source>
        <strain evidence="1 2">JCM 31546</strain>
    </source>
</reference>
<gene>
    <name evidence="1" type="ORF">J0A67_02765</name>
</gene>
<dbReference type="InterPro" id="IPR025352">
    <property type="entry name" value="DUF4256"/>
</dbReference>
<proteinExistence type="predicted"/>
<protein>
    <submittedName>
        <fullName evidence="1">DUF4256 domain-containing protein</fullName>
    </submittedName>
</protein>